<keyword evidence="2" id="KW-1133">Transmembrane helix</keyword>
<feature type="transmembrane region" description="Helical" evidence="2">
    <location>
        <begin position="107"/>
        <end position="127"/>
    </location>
</feature>
<evidence type="ECO:0008006" key="5">
    <source>
        <dbReference type="Google" id="ProtNLM"/>
    </source>
</evidence>
<feature type="transmembrane region" description="Helical" evidence="2">
    <location>
        <begin position="61"/>
        <end position="80"/>
    </location>
</feature>
<feature type="region of interest" description="Disordered" evidence="1">
    <location>
        <begin position="25"/>
        <end position="50"/>
    </location>
</feature>
<evidence type="ECO:0000313" key="3">
    <source>
        <dbReference type="EMBL" id="GBF07384.1"/>
    </source>
</evidence>
<evidence type="ECO:0000313" key="4">
    <source>
        <dbReference type="Proteomes" id="UP000236569"/>
    </source>
</evidence>
<proteinExistence type="predicted"/>
<reference evidence="4" key="1">
    <citation type="submission" date="2018-01" db="EMBL/GenBank/DDBJ databases">
        <title>Draft Genome Sequence of the Radioresistant Bacterium Deinococcus aerius TR0125, Isolated from the Higher Atmosphere above Japan.</title>
        <authorList>
            <person name="Satoh K."/>
            <person name="Arai H."/>
            <person name="Sanzen T."/>
            <person name="Kawaguchi Y."/>
            <person name="Hayashi H."/>
            <person name="Yokobori S."/>
            <person name="Yamagishi A."/>
            <person name="Oono Y."/>
            <person name="Narumi I."/>
        </authorList>
    </citation>
    <scope>NUCLEOTIDE SEQUENCE [LARGE SCALE GENOMIC DNA]</scope>
    <source>
        <strain evidence="4">TR0125</strain>
    </source>
</reference>
<accession>A0A2I9CYX6</accession>
<name>A0A2I9CYX6_9DEIO</name>
<dbReference type="EMBL" id="BFAG01000014">
    <property type="protein sequence ID" value="GBF07384.1"/>
    <property type="molecule type" value="Genomic_DNA"/>
</dbReference>
<gene>
    <name evidence="3" type="ORF">DAERI_140045</name>
</gene>
<keyword evidence="4" id="KW-1185">Reference proteome</keyword>
<feature type="transmembrane region" description="Helical" evidence="2">
    <location>
        <begin position="134"/>
        <end position="153"/>
    </location>
</feature>
<evidence type="ECO:0000256" key="1">
    <source>
        <dbReference type="SAM" id="MobiDB-lite"/>
    </source>
</evidence>
<comment type="caution">
    <text evidence="3">The sequence shown here is derived from an EMBL/GenBank/DDBJ whole genome shotgun (WGS) entry which is preliminary data.</text>
</comment>
<dbReference type="Pfam" id="PF10002">
    <property type="entry name" value="DUF2243"/>
    <property type="match status" value="1"/>
</dbReference>
<dbReference type="InterPro" id="IPR018719">
    <property type="entry name" value="DUF2243_membrane"/>
</dbReference>
<dbReference type="Proteomes" id="UP000236569">
    <property type="component" value="Unassembled WGS sequence"/>
</dbReference>
<keyword evidence="2" id="KW-0472">Membrane</keyword>
<organism evidence="3 4">
    <name type="scientific">Deinococcus aerius</name>
    <dbReference type="NCBI Taxonomy" id="200253"/>
    <lineage>
        <taxon>Bacteria</taxon>
        <taxon>Thermotogati</taxon>
        <taxon>Deinococcota</taxon>
        <taxon>Deinococci</taxon>
        <taxon>Deinococcales</taxon>
        <taxon>Deinococcaceae</taxon>
        <taxon>Deinococcus</taxon>
    </lineage>
</organism>
<evidence type="ECO:0000256" key="2">
    <source>
        <dbReference type="SAM" id="Phobius"/>
    </source>
</evidence>
<keyword evidence="2" id="KW-0812">Transmembrane</keyword>
<sequence>MGAQASASSLWDVGRLKAALRVTRTATPRASPTVRAMTTGDMGRGGTSPDADRRRWMRGGVLLGLGLGGFFDGIVIHQLLQWHHMVSAIHPPDTLENLRLNTVGDGLFHAATWVFTAVGAFLLWSGLRGHHPAWHTSAFVGTLLFGFGLFNVVEGLIDHQLLGIHHVRPGPYQLAYDIGFLIWGAVMLLGGWGLMRNVRRAGG</sequence>
<feature type="transmembrane region" description="Helical" evidence="2">
    <location>
        <begin position="173"/>
        <end position="195"/>
    </location>
</feature>
<dbReference type="AlphaFoldDB" id="A0A2I9CYX6"/>
<protein>
    <recommendedName>
        <fullName evidence="5">DUF2243 domain-containing protein</fullName>
    </recommendedName>
</protein>